<dbReference type="Proteomes" id="UP000273252">
    <property type="component" value="Unassembled WGS sequence"/>
</dbReference>
<dbReference type="EMBL" id="QVMU01000009">
    <property type="protein sequence ID" value="RJX70915.1"/>
    <property type="molecule type" value="Genomic_DNA"/>
</dbReference>
<evidence type="ECO:0000313" key="2">
    <source>
        <dbReference type="Proteomes" id="UP000273252"/>
    </source>
</evidence>
<gene>
    <name evidence="1" type="ORF">DZ860_11305</name>
</gene>
<keyword evidence="2" id="KW-1185">Reference proteome</keyword>
<accession>A0A3A6QEW1</accession>
<reference evidence="1 2" key="1">
    <citation type="submission" date="2018-08" db="EMBL/GenBank/DDBJ databases">
        <title>Vibrio isolated from the Eastern China Marginal Seas.</title>
        <authorList>
            <person name="Li Y."/>
        </authorList>
    </citation>
    <scope>NUCLEOTIDE SEQUENCE [LARGE SCALE GENOMIC DNA]</scope>
    <source>
        <strain evidence="1 2">BEI233</strain>
    </source>
</reference>
<organism evidence="1 2">
    <name type="scientific">Vibrio sinensis</name>
    <dbReference type="NCBI Taxonomy" id="2302434"/>
    <lineage>
        <taxon>Bacteria</taxon>
        <taxon>Pseudomonadati</taxon>
        <taxon>Pseudomonadota</taxon>
        <taxon>Gammaproteobacteria</taxon>
        <taxon>Vibrionales</taxon>
        <taxon>Vibrionaceae</taxon>
        <taxon>Vibrio</taxon>
    </lineage>
</organism>
<dbReference type="AlphaFoldDB" id="A0A3A6QEW1"/>
<sequence length="377" mass="43433">MFVIIKNCTPEKYSDDVNKQASIQSFLDAHGERKHIVYCPKKTCLSIVNSGLFGKIHNKYSSDLLDLKNEIGSLKNIFKVILTVDFSLEEKYISSIVNDSRFEITSSYHYLLSDSFKNRCTFLAEDESDCEFFTLIAKTIAKIEIGNSVSLSLNNLEGGGSRTHKKYETMLLENSFGLCIVDNDKKHPKGSEGDTSRAFKPNKNQRGYAINQESIILDFHEAECIIPHEILISVVDQCKIEILDKIETFEQSSDYQFRRYFDHKNGFSLLKGWELDSRYKQQFWKPFFSREHLFQTKPCKPVDKCINAKHNVQCNKCIEIGGLGEKILVDSIEKMKVVHLRPIYLRLTPHIKSQWDFIGRKVLDWGCVLSLPPIKSF</sequence>
<dbReference type="OrthoDB" id="6638650at2"/>
<proteinExistence type="predicted"/>
<name>A0A3A6QEW1_9VIBR</name>
<evidence type="ECO:0000313" key="1">
    <source>
        <dbReference type="EMBL" id="RJX70915.1"/>
    </source>
</evidence>
<comment type="caution">
    <text evidence="1">The sequence shown here is derived from an EMBL/GenBank/DDBJ whole genome shotgun (WGS) entry which is preliminary data.</text>
</comment>
<protein>
    <submittedName>
        <fullName evidence="1">Uncharacterized protein</fullName>
    </submittedName>
</protein>
<dbReference type="RefSeq" id="WP_120031321.1">
    <property type="nucleotide sequence ID" value="NZ_QVMU01000009.1"/>
</dbReference>